<gene>
    <name evidence="4" type="ORF">SAMN04489716_5512</name>
</gene>
<proteinExistence type="predicted"/>
<evidence type="ECO:0000256" key="1">
    <source>
        <dbReference type="SAM" id="MobiDB-lite"/>
    </source>
</evidence>
<feature type="transmembrane region" description="Helical" evidence="2">
    <location>
        <begin position="174"/>
        <end position="193"/>
    </location>
</feature>
<dbReference type="Proteomes" id="UP000198688">
    <property type="component" value="Chromosome I"/>
</dbReference>
<dbReference type="STRING" id="113562.SAMN04489716_5512"/>
<evidence type="ECO:0000256" key="2">
    <source>
        <dbReference type="SAM" id="Phobius"/>
    </source>
</evidence>
<dbReference type="GO" id="GO:0003677">
    <property type="term" value="F:DNA binding"/>
    <property type="evidence" value="ECO:0007669"/>
    <property type="project" value="InterPro"/>
</dbReference>
<dbReference type="Gene3D" id="3.10.560.10">
    <property type="entry name" value="Outer membrane lipoprotein wza domain like"/>
    <property type="match status" value="1"/>
</dbReference>
<dbReference type="Pfam" id="PF12836">
    <property type="entry name" value="HHH_3"/>
    <property type="match status" value="1"/>
</dbReference>
<dbReference type="InterPro" id="IPR019554">
    <property type="entry name" value="Soluble_ligand-bd"/>
</dbReference>
<feature type="domain" description="Helix-hairpin-helix DNA-binding motif class 1" evidence="3">
    <location>
        <begin position="349"/>
        <end position="368"/>
    </location>
</feature>
<dbReference type="PANTHER" id="PTHR21180:SF32">
    <property type="entry name" value="ENDONUCLEASE_EXONUCLEASE_PHOSPHATASE FAMILY DOMAIN-CONTAINING PROTEIN 1"/>
    <property type="match status" value="1"/>
</dbReference>
<evidence type="ECO:0000259" key="3">
    <source>
        <dbReference type="SMART" id="SM00278"/>
    </source>
</evidence>
<evidence type="ECO:0000313" key="4">
    <source>
        <dbReference type="EMBL" id="SDT67698.1"/>
    </source>
</evidence>
<evidence type="ECO:0000313" key="5">
    <source>
        <dbReference type="Proteomes" id="UP000198688"/>
    </source>
</evidence>
<name>A0A1H2CB45_9ACTN</name>
<accession>A0A1H2CB45</accession>
<dbReference type="EMBL" id="LT629758">
    <property type="protein sequence ID" value="SDT67698.1"/>
    <property type="molecule type" value="Genomic_DNA"/>
</dbReference>
<reference evidence="4 5" key="1">
    <citation type="submission" date="2016-10" db="EMBL/GenBank/DDBJ databases">
        <authorList>
            <person name="de Groot N.N."/>
        </authorList>
    </citation>
    <scope>NUCLEOTIDE SEQUENCE [LARGE SCALE GENOMIC DNA]</scope>
    <source>
        <strain evidence="4 5">DSM 43941</strain>
    </source>
</reference>
<dbReference type="GO" id="GO:0015627">
    <property type="term" value="C:type II protein secretion system complex"/>
    <property type="evidence" value="ECO:0007669"/>
    <property type="project" value="TreeGrafter"/>
</dbReference>
<keyword evidence="2" id="KW-0812">Transmembrane</keyword>
<feature type="region of interest" description="Disordered" evidence="1">
    <location>
        <begin position="113"/>
        <end position="154"/>
    </location>
</feature>
<dbReference type="PANTHER" id="PTHR21180">
    <property type="entry name" value="ENDONUCLEASE/EXONUCLEASE/PHOSPHATASE FAMILY DOMAIN-CONTAINING PROTEIN 1"/>
    <property type="match status" value="1"/>
</dbReference>
<keyword evidence="2" id="KW-0472">Membrane</keyword>
<dbReference type="GO" id="GO:0015628">
    <property type="term" value="P:protein secretion by the type II secretion system"/>
    <property type="evidence" value="ECO:0007669"/>
    <property type="project" value="TreeGrafter"/>
</dbReference>
<feature type="compositionally biased region" description="Gly residues" evidence="1">
    <location>
        <begin position="73"/>
        <end position="88"/>
    </location>
</feature>
<feature type="region of interest" description="Disordered" evidence="1">
    <location>
        <begin position="46"/>
        <end position="92"/>
    </location>
</feature>
<dbReference type="InterPro" id="IPR051675">
    <property type="entry name" value="Endo/Exo/Phosphatase_dom_1"/>
</dbReference>
<dbReference type="NCBIfam" id="TIGR00426">
    <property type="entry name" value="competence protein ComEA helix-hairpin-helix repeat region"/>
    <property type="match status" value="1"/>
</dbReference>
<dbReference type="SMART" id="SM00278">
    <property type="entry name" value="HhH1"/>
    <property type="match status" value="2"/>
</dbReference>
<dbReference type="InterPro" id="IPR004509">
    <property type="entry name" value="Competence_ComEA_HhH"/>
</dbReference>
<protein>
    <submittedName>
        <fullName evidence="4">SLBB domain-containing protein</fullName>
    </submittedName>
</protein>
<keyword evidence="2" id="KW-1133">Transmembrane helix</keyword>
<dbReference type="SUPFAM" id="SSF47781">
    <property type="entry name" value="RuvA domain 2-like"/>
    <property type="match status" value="1"/>
</dbReference>
<sequence length="371" mass="36816">MREAKDSGDVVGARLRAVLDDGARRRAVPESGPLEWADIVPAWAAEEEDLSPFGEGPPGGSPPGGFPSSGVLAAGGGGRFGGGSGGSSGEPFGVMPVSGPAYPWDATGAVRAVTPGPVSPAPSSSVVSGGLPGFPGQWEDGEADSGGPGLSSAGAFENGRRQWLDAFDPGRPGVRALAAVAVVVVLVAAFLAWRSRPRLDDVVADPGGTVTAVIGASGAVQTPVPSVVEVVVAVGGKVRRPGLVRLSPGARVADALEAAGGAEPGVDVAMLNLARRVTDGELIMVGVTPPPGTTTGPAAGTGAPGTGGSLVNLNTATLTDLDGLPGVGPVLAQRILDARESQGGFKAVSDLRKVDGIGDSRYEQLKDLVTI</sequence>
<keyword evidence="5" id="KW-1185">Reference proteome</keyword>
<dbReference type="InterPro" id="IPR010994">
    <property type="entry name" value="RuvA_2-like"/>
</dbReference>
<dbReference type="GO" id="GO:0006281">
    <property type="term" value="P:DNA repair"/>
    <property type="evidence" value="ECO:0007669"/>
    <property type="project" value="InterPro"/>
</dbReference>
<dbReference type="Gene3D" id="1.10.150.320">
    <property type="entry name" value="Photosystem II 12 kDa extrinsic protein"/>
    <property type="match status" value="1"/>
</dbReference>
<dbReference type="Pfam" id="PF10531">
    <property type="entry name" value="SLBB"/>
    <property type="match status" value="1"/>
</dbReference>
<organism evidence="4 5">
    <name type="scientific">Actinoplanes derwentensis</name>
    <dbReference type="NCBI Taxonomy" id="113562"/>
    <lineage>
        <taxon>Bacteria</taxon>
        <taxon>Bacillati</taxon>
        <taxon>Actinomycetota</taxon>
        <taxon>Actinomycetes</taxon>
        <taxon>Micromonosporales</taxon>
        <taxon>Micromonosporaceae</taxon>
        <taxon>Actinoplanes</taxon>
    </lineage>
</organism>
<feature type="domain" description="Helix-hairpin-helix DNA-binding motif class 1" evidence="3">
    <location>
        <begin position="319"/>
        <end position="338"/>
    </location>
</feature>
<dbReference type="InterPro" id="IPR003583">
    <property type="entry name" value="Hlx-hairpin-Hlx_DNA-bd_motif"/>
</dbReference>
<dbReference type="AlphaFoldDB" id="A0A1H2CB45"/>